<accession>A0A317WUW2</accession>
<dbReference type="AlphaFoldDB" id="A0A317WUW2"/>
<dbReference type="InterPro" id="IPR036188">
    <property type="entry name" value="FAD/NAD-bd_sf"/>
</dbReference>
<protein>
    <submittedName>
        <fullName evidence="3">FAD dependent oxidoreductase</fullName>
    </submittedName>
</protein>
<dbReference type="PANTHER" id="PTHR42923">
    <property type="entry name" value="PROTOPORPHYRINOGEN OXIDASE"/>
    <property type="match status" value="1"/>
</dbReference>
<dbReference type="Gene3D" id="3.30.70.1990">
    <property type="match status" value="1"/>
</dbReference>
<reference evidence="3 4" key="1">
    <citation type="submission" date="2016-12" db="EMBL/GenBank/DDBJ databases">
        <title>The genomes of Aspergillus section Nigri reveals drivers in fungal speciation.</title>
        <authorList>
            <consortium name="DOE Joint Genome Institute"/>
            <person name="Vesth T.C."/>
            <person name="Nybo J."/>
            <person name="Theobald S."/>
            <person name="Brandl J."/>
            <person name="Frisvad J.C."/>
            <person name="Nielsen K.F."/>
            <person name="Lyhne E.K."/>
            <person name="Kogle M.E."/>
            <person name="Kuo A."/>
            <person name="Riley R."/>
            <person name="Clum A."/>
            <person name="Nolan M."/>
            <person name="Lipzen A."/>
            <person name="Salamov A."/>
            <person name="Henrissat B."/>
            <person name="Wiebenga A."/>
            <person name="De Vries R.P."/>
            <person name="Grigoriev I.V."/>
            <person name="Mortensen U.H."/>
            <person name="Andersen M.R."/>
            <person name="Baker S.E."/>
        </authorList>
    </citation>
    <scope>NUCLEOTIDE SEQUENCE [LARGE SCALE GENOMIC DNA]</scope>
    <source>
        <strain evidence="3 4">CBS 117.55</strain>
    </source>
</reference>
<evidence type="ECO:0000256" key="1">
    <source>
        <dbReference type="SAM" id="SignalP"/>
    </source>
</evidence>
<dbReference type="GeneID" id="37069618"/>
<dbReference type="Proteomes" id="UP000247233">
    <property type="component" value="Unassembled WGS sequence"/>
</dbReference>
<dbReference type="GO" id="GO:0016491">
    <property type="term" value="F:oxidoreductase activity"/>
    <property type="evidence" value="ECO:0007669"/>
    <property type="project" value="InterPro"/>
</dbReference>
<gene>
    <name evidence="3" type="ORF">BO70DRAFT_415770</name>
</gene>
<dbReference type="Gene3D" id="1.10.405.20">
    <property type="match status" value="1"/>
</dbReference>
<feature type="signal peptide" evidence="1">
    <location>
        <begin position="1"/>
        <end position="25"/>
    </location>
</feature>
<evidence type="ECO:0000313" key="3">
    <source>
        <dbReference type="EMBL" id="PWY90214.1"/>
    </source>
</evidence>
<sequence>MTVPTARLFFRFLFLSLFLAPLCPSHVTSQARPPETISRDVCIIGGGASGVYTAMRLRQQNISVVVIEAKGRLGGHTNTYIDPGSGTPIDFGVALFQDSSETVDFFAQLNVSLSRSMPVGGILQRIDFRTGESVAPNPGNASEALARYTAVLQRHPYLAEGWNLPDDIPEDLLMSFGQLAKKYDLGPVMETISLYTQGVRSWLDYPAVYLLKFMSLDLVTSLRQGFLQASGHGSSELYQAALRLLGGDVLLRSVVVAASRTGDEGQGQGQGQGHELTVQTEDEQVVTVQAALTILAVPPKGPVLEGFDLDAHEATLFGHFLNGHYYVGLVRVPHYPSGLQLLNRGAHTPYGLPRLPCTFSVAATAVPDIVTVSYVSEEPRSAEEVQQAVGEDILRVLGRERQDDEEPRFVAFADHSPFEMSVSREAIEGRFYDRLNGLQGHRNTFYVGATWEYPGSSPIWRAVDRLLPAIIRRLEGFQGR</sequence>
<organism evidence="3 4">
    <name type="scientific">Aspergillus heteromorphus CBS 117.55</name>
    <dbReference type="NCBI Taxonomy" id="1448321"/>
    <lineage>
        <taxon>Eukaryota</taxon>
        <taxon>Fungi</taxon>
        <taxon>Dikarya</taxon>
        <taxon>Ascomycota</taxon>
        <taxon>Pezizomycotina</taxon>
        <taxon>Eurotiomycetes</taxon>
        <taxon>Eurotiomycetidae</taxon>
        <taxon>Eurotiales</taxon>
        <taxon>Aspergillaceae</taxon>
        <taxon>Aspergillus</taxon>
        <taxon>Aspergillus subgen. Circumdati</taxon>
    </lineage>
</organism>
<dbReference type="VEuPathDB" id="FungiDB:BO70DRAFT_415770"/>
<dbReference type="Gene3D" id="3.50.50.60">
    <property type="entry name" value="FAD/NAD(P)-binding domain"/>
    <property type="match status" value="1"/>
</dbReference>
<dbReference type="PANTHER" id="PTHR42923:SF26">
    <property type="entry name" value="FMN REDUCTASE LOT6, PUTATIVE (AFU_ORTHOLOGUE AFUA_7G06600)-RELATED"/>
    <property type="match status" value="1"/>
</dbReference>
<feature type="domain" description="Amine oxidase" evidence="2">
    <location>
        <begin position="49"/>
        <end position="455"/>
    </location>
</feature>
<evidence type="ECO:0000313" key="4">
    <source>
        <dbReference type="Proteomes" id="UP000247233"/>
    </source>
</evidence>
<dbReference type="OrthoDB" id="68575at2759"/>
<feature type="chain" id="PRO_5016438563" evidence="1">
    <location>
        <begin position="26"/>
        <end position="480"/>
    </location>
</feature>
<dbReference type="Pfam" id="PF01593">
    <property type="entry name" value="Amino_oxidase"/>
    <property type="match status" value="1"/>
</dbReference>
<keyword evidence="1" id="KW-0732">Signal</keyword>
<dbReference type="EMBL" id="MSFL01000003">
    <property type="protein sequence ID" value="PWY90214.1"/>
    <property type="molecule type" value="Genomic_DNA"/>
</dbReference>
<dbReference type="InterPro" id="IPR050464">
    <property type="entry name" value="Zeta_carotene_desat/Oxidored"/>
</dbReference>
<dbReference type="InterPro" id="IPR002937">
    <property type="entry name" value="Amino_oxidase"/>
</dbReference>
<dbReference type="RefSeq" id="XP_025403045.1">
    <property type="nucleotide sequence ID" value="XM_025547381.1"/>
</dbReference>
<dbReference type="SUPFAM" id="SSF51905">
    <property type="entry name" value="FAD/NAD(P)-binding domain"/>
    <property type="match status" value="1"/>
</dbReference>
<keyword evidence="4" id="KW-1185">Reference proteome</keyword>
<proteinExistence type="predicted"/>
<comment type="caution">
    <text evidence="3">The sequence shown here is derived from an EMBL/GenBank/DDBJ whole genome shotgun (WGS) entry which is preliminary data.</text>
</comment>
<name>A0A317WUW2_9EURO</name>
<evidence type="ECO:0000259" key="2">
    <source>
        <dbReference type="Pfam" id="PF01593"/>
    </source>
</evidence>